<reference evidence="4" key="3">
    <citation type="submission" date="2018-08" db="UniProtKB">
        <authorList>
            <consortium name="EnsemblPlants"/>
        </authorList>
    </citation>
    <scope>IDENTIFICATION</scope>
    <source>
        <strain evidence="4">cv. Bd21</strain>
    </source>
</reference>
<dbReference type="STRING" id="15368.I1IUZ6"/>
<gene>
    <name evidence="4" type="primary">LOC100826603</name>
    <name evidence="3" type="ORF">BRADI_4g44310v3</name>
</gene>
<keyword evidence="1" id="KW-0812">Transmembrane</keyword>
<dbReference type="EMBL" id="CM000883">
    <property type="protein sequence ID" value="PNT65557.1"/>
    <property type="molecule type" value="Genomic_DNA"/>
</dbReference>
<keyword evidence="2" id="KW-0732">Signal</keyword>
<evidence type="ECO:0000256" key="2">
    <source>
        <dbReference type="SAM" id="SignalP"/>
    </source>
</evidence>
<dbReference type="AlphaFoldDB" id="I1IUZ6"/>
<name>I1IUZ6_BRADI</name>
<dbReference type="EnsemblPlants" id="PNT65556">
    <property type="protein sequence ID" value="PNT65556"/>
    <property type="gene ID" value="BRADI_4g44310v3"/>
</dbReference>
<accession>I1IUZ6</accession>
<reference evidence="3" key="2">
    <citation type="submission" date="2017-06" db="EMBL/GenBank/DDBJ databases">
        <title>WGS assembly of Brachypodium distachyon.</title>
        <authorList>
            <consortium name="The International Brachypodium Initiative"/>
            <person name="Lucas S."/>
            <person name="Harmon-Smith M."/>
            <person name="Lail K."/>
            <person name="Tice H."/>
            <person name="Grimwood J."/>
            <person name="Bruce D."/>
            <person name="Barry K."/>
            <person name="Shu S."/>
            <person name="Lindquist E."/>
            <person name="Wang M."/>
            <person name="Pitluck S."/>
            <person name="Vogel J.P."/>
            <person name="Garvin D.F."/>
            <person name="Mockler T.C."/>
            <person name="Schmutz J."/>
            <person name="Rokhsar D."/>
            <person name="Bevan M.W."/>
        </authorList>
    </citation>
    <scope>NUCLEOTIDE SEQUENCE</scope>
    <source>
        <strain evidence="3">Bd21</strain>
    </source>
</reference>
<dbReference type="KEGG" id="bdi:100826603"/>
<dbReference type="Pfam" id="PF06697">
    <property type="entry name" value="DUF1191"/>
    <property type="match status" value="1"/>
</dbReference>
<keyword evidence="1" id="KW-1133">Transmembrane helix</keyword>
<feature type="transmembrane region" description="Helical" evidence="1">
    <location>
        <begin position="255"/>
        <end position="277"/>
    </location>
</feature>
<evidence type="ECO:0000313" key="5">
    <source>
        <dbReference type="Proteomes" id="UP000008810"/>
    </source>
</evidence>
<dbReference type="Proteomes" id="UP000008810">
    <property type="component" value="Chromosome 4"/>
</dbReference>
<evidence type="ECO:0000313" key="3">
    <source>
        <dbReference type="EMBL" id="PNT65557.1"/>
    </source>
</evidence>
<dbReference type="eggNOG" id="ENOG502QSPM">
    <property type="taxonomic scope" value="Eukaryota"/>
</dbReference>
<evidence type="ECO:0000313" key="4">
    <source>
        <dbReference type="EnsemblPlants" id="PNT65556"/>
    </source>
</evidence>
<dbReference type="EnsemblPlants" id="PNT65557">
    <property type="protein sequence ID" value="PNT65557"/>
    <property type="gene ID" value="BRADI_4g44310v3"/>
</dbReference>
<dbReference type="EMBL" id="CM000883">
    <property type="protein sequence ID" value="PNT65556.1"/>
    <property type="molecule type" value="Genomic_DNA"/>
</dbReference>
<sequence>MGVLVCVCLPLVLLQVLLVLGSSPLAAAQQQPQPASAPPARALDAVLQEYAYRALVRRPRTGLVYNGTVPGNLTGVAVSAVRLRSGSLRRKGFAEYFQFALPTGVVVKPHVERTVLVYHNLGNWSEYYYPLLPGYSYLSPVLGLLAYDAANLSAAGLPELNIVATQSPILVSFSNVRAVVAGGPPPRCVWFDLDGVPQLQDLEASNVCSTNHHGHFAIVANSSELAPAPVPSAAIAPPVPADGSPAKGSSQGWKIAVSVVGSAIALGLLATLLLCLVRYKKVKKLEVMERNSEVGETLRMAQVGRTQAPVALWTRTQPVIESEYTA</sequence>
<feature type="signal peptide" evidence="2">
    <location>
        <begin position="1"/>
        <end position="28"/>
    </location>
</feature>
<dbReference type="PANTHER" id="PTHR33512">
    <property type="entry name" value="PROTEIN, PUTATIVE (DUF1191)-RELATED"/>
    <property type="match status" value="1"/>
</dbReference>
<reference evidence="3 4" key="1">
    <citation type="journal article" date="2010" name="Nature">
        <title>Genome sequencing and analysis of the model grass Brachypodium distachyon.</title>
        <authorList>
            <consortium name="International Brachypodium Initiative"/>
        </authorList>
    </citation>
    <scope>NUCLEOTIDE SEQUENCE [LARGE SCALE GENOMIC DNA]</scope>
    <source>
        <strain evidence="3">Bd21</strain>
        <strain evidence="4">cv. Bd21</strain>
    </source>
</reference>
<dbReference type="PANTHER" id="PTHR33512:SF14">
    <property type="entry name" value="EXPRESSED PROTEIN"/>
    <property type="match status" value="1"/>
</dbReference>
<evidence type="ECO:0008006" key="6">
    <source>
        <dbReference type="Google" id="ProtNLM"/>
    </source>
</evidence>
<proteinExistence type="predicted"/>
<keyword evidence="1" id="KW-0472">Membrane</keyword>
<protein>
    <recommendedName>
        <fullName evidence="6">Malectin-like domain-containing protein</fullName>
    </recommendedName>
</protein>
<feature type="chain" id="PRO_5003645221" description="Malectin-like domain-containing protein" evidence="2">
    <location>
        <begin position="29"/>
        <end position="326"/>
    </location>
</feature>
<dbReference type="Gramene" id="PNT65557">
    <property type="protein sequence ID" value="PNT65557"/>
    <property type="gene ID" value="BRADI_4g44310v3"/>
</dbReference>
<dbReference type="GeneID" id="100826603"/>
<dbReference type="HOGENOM" id="CLU_062328_0_0_1"/>
<organism evidence="3">
    <name type="scientific">Brachypodium distachyon</name>
    <name type="common">Purple false brome</name>
    <name type="synonym">Trachynia distachya</name>
    <dbReference type="NCBI Taxonomy" id="15368"/>
    <lineage>
        <taxon>Eukaryota</taxon>
        <taxon>Viridiplantae</taxon>
        <taxon>Streptophyta</taxon>
        <taxon>Embryophyta</taxon>
        <taxon>Tracheophyta</taxon>
        <taxon>Spermatophyta</taxon>
        <taxon>Magnoliopsida</taxon>
        <taxon>Liliopsida</taxon>
        <taxon>Poales</taxon>
        <taxon>Poaceae</taxon>
        <taxon>BOP clade</taxon>
        <taxon>Pooideae</taxon>
        <taxon>Stipodae</taxon>
        <taxon>Brachypodieae</taxon>
        <taxon>Brachypodium</taxon>
    </lineage>
</organism>
<keyword evidence="5" id="KW-1185">Reference proteome</keyword>
<evidence type="ECO:0000256" key="1">
    <source>
        <dbReference type="SAM" id="Phobius"/>
    </source>
</evidence>
<dbReference type="RefSeq" id="XP_003579016.1">
    <property type="nucleotide sequence ID" value="XM_003578968.4"/>
</dbReference>
<dbReference type="OMA" id="CFESLPG"/>
<dbReference type="Gramene" id="PNT65556">
    <property type="protein sequence ID" value="PNT65556"/>
    <property type="gene ID" value="BRADI_4g44310v3"/>
</dbReference>
<dbReference type="OrthoDB" id="1925347at2759"/>
<dbReference type="InterPro" id="IPR010605">
    <property type="entry name" value="DUF1191"/>
</dbReference>